<organism evidence="3 4">
    <name type="scientific">Caballeronia pedi</name>
    <dbReference type="NCBI Taxonomy" id="1777141"/>
    <lineage>
        <taxon>Bacteria</taxon>
        <taxon>Pseudomonadati</taxon>
        <taxon>Pseudomonadota</taxon>
        <taxon>Betaproteobacteria</taxon>
        <taxon>Burkholderiales</taxon>
        <taxon>Burkholderiaceae</taxon>
        <taxon>Caballeronia</taxon>
    </lineage>
</organism>
<comment type="caution">
    <text evidence="3">The sequence shown here is derived from an EMBL/GenBank/DDBJ whole genome shotgun (WGS) entry which is preliminary data.</text>
</comment>
<proteinExistence type="predicted"/>
<dbReference type="AlphaFoldDB" id="A0A158DSF1"/>
<dbReference type="EMBL" id="FCOE02000046">
    <property type="protein sequence ID" value="SAK97360.1"/>
    <property type="molecule type" value="Genomic_DNA"/>
</dbReference>
<reference evidence="3" key="1">
    <citation type="submission" date="2016-01" db="EMBL/GenBank/DDBJ databases">
        <authorList>
            <person name="Peeters C."/>
        </authorList>
    </citation>
    <scope>NUCLEOTIDE SEQUENCE [LARGE SCALE GENOMIC DNA]</scope>
    <source>
        <strain evidence="3">LMG 29323</strain>
    </source>
</reference>
<feature type="region of interest" description="Disordered" evidence="1">
    <location>
        <begin position="59"/>
        <end position="85"/>
    </location>
</feature>
<evidence type="ECO:0000256" key="1">
    <source>
        <dbReference type="SAM" id="MobiDB-lite"/>
    </source>
</evidence>
<evidence type="ECO:0000256" key="2">
    <source>
        <dbReference type="SAM" id="SignalP"/>
    </source>
</evidence>
<dbReference type="Proteomes" id="UP000054911">
    <property type="component" value="Unassembled WGS sequence"/>
</dbReference>
<evidence type="ECO:0000313" key="3">
    <source>
        <dbReference type="EMBL" id="SAK97360.1"/>
    </source>
</evidence>
<dbReference type="STRING" id="1777141.AWB80_07350"/>
<sequence>MFSAMLLAAAAALSASAHAADALPDPTDAMASQPAIHEASAFTHYRPYRDEKAPSWRALNDAVGRPPATHAAAQPHTSGDAEPAR</sequence>
<keyword evidence="2" id="KW-0732">Signal</keyword>
<evidence type="ECO:0008006" key="5">
    <source>
        <dbReference type="Google" id="ProtNLM"/>
    </source>
</evidence>
<gene>
    <name evidence="3" type="ORF">AWB80_07350</name>
</gene>
<evidence type="ECO:0000313" key="4">
    <source>
        <dbReference type="Proteomes" id="UP000054911"/>
    </source>
</evidence>
<protein>
    <recommendedName>
        <fullName evidence="5">Hydrolase</fullName>
    </recommendedName>
</protein>
<feature type="compositionally biased region" description="Low complexity" evidence="1">
    <location>
        <begin position="66"/>
        <end position="77"/>
    </location>
</feature>
<feature type="signal peptide" evidence="2">
    <location>
        <begin position="1"/>
        <end position="19"/>
    </location>
</feature>
<feature type="chain" id="PRO_5007624473" description="Hydrolase" evidence="2">
    <location>
        <begin position="20"/>
        <end position="85"/>
    </location>
</feature>
<name>A0A158DSF1_9BURK</name>
<accession>A0A158DSF1</accession>
<keyword evidence="4" id="KW-1185">Reference proteome</keyword>